<dbReference type="InterPro" id="IPR002298">
    <property type="entry name" value="DNA_polymerase_A"/>
</dbReference>
<evidence type="ECO:0000256" key="1">
    <source>
        <dbReference type="ARBA" id="ARBA00022705"/>
    </source>
</evidence>
<name>A0A835G9R9_SPOEX</name>
<dbReference type="PANTHER" id="PTHR10133">
    <property type="entry name" value="DNA POLYMERASE I"/>
    <property type="match status" value="1"/>
</dbReference>
<reference evidence="3" key="1">
    <citation type="submission" date="2020-08" db="EMBL/GenBank/DDBJ databases">
        <title>Spodoptera exigua strain:BAW_Kor-Di-RS1 Genome sequencing and assembly.</title>
        <authorList>
            <person name="Kim J."/>
            <person name="Nam H.Y."/>
            <person name="Kwon M."/>
            <person name="Choi J.H."/>
            <person name="Cho S.R."/>
            <person name="Kim G.-H."/>
        </authorList>
    </citation>
    <scope>NUCLEOTIDE SEQUENCE</scope>
    <source>
        <strain evidence="3">BAW_Kor-Di-RS1</strain>
        <tissue evidence="3">Whole-body</tissue>
    </source>
</reference>
<gene>
    <name evidence="3" type="ORF">HW555_010512</name>
</gene>
<dbReference type="GO" id="GO:0003887">
    <property type="term" value="F:DNA-directed DNA polymerase activity"/>
    <property type="evidence" value="ECO:0007669"/>
    <property type="project" value="InterPro"/>
</dbReference>
<evidence type="ECO:0000313" key="4">
    <source>
        <dbReference type="Proteomes" id="UP000648187"/>
    </source>
</evidence>
<feature type="domain" description="DNA-directed DNA polymerase family A palm" evidence="2">
    <location>
        <begin position="712"/>
        <end position="898"/>
    </location>
</feature>
<dbReference type="InterPro" id="IPR001098">
    <property type="entry name" value="DNA-dir_DNA_pol_A_palm_dom"/>
</dbReference>
<proteinExistence type="predicted"/>
<sequence length="957" mass="105022">MENKTGTQPQQLPTRQNKILALHDETVVDFPQTQAGLLGVSAPSDNTSKNLLDINLENEAVSETNNNNNDFLHPIISNNENLLRTISDKNSSDKTFVEPKINELDINWDDMLDSELFVKMSADGDTDCKELHENYNIIDRTISEENATISCPNAKVRKSNNNATKSNSKLMVEIKQMTKKDFRKQKYTKTVKNWLDNVESPRLVCGNVDNNCSNEMPAKDSVLDNVEPNAHLTKTCDTPDKEMGPDRTRPVMQKTKKVVQAQLANKDGIMKYSKPNITETGARNESVTRQSTSKDSYGNKKIKKFVAPIKSQSVEDVKMQVHSVDEENVANYKDNLLQTKGTEIVAVLIYSNGFCQLNSHYTGDACSPSGVIICHNDMFYSFKTPGPRLKEGLGYLLSNNVVVCYDARSILMYLGSCLELHIGTIDMRDTKASGDTGWRHHRIGASLLDPDNPPENFSSVQRLLAPSPTSSPVTPGECALQRASWYMSQLKECWLKLSDMLKEHSLWEVFIEIEMKVLPIITAMELRGICVDMETLNSMEQAVAARLKAVEQRCYKAAGKVFQISSPAQVRALLYDDLQLDYRCNLSVRGTVAKGDKSTSEATVSWYQTPAGSHAAQLYQPLTALTAAQSGGSVAARAAQAGIGVPALAQGTRHLPGRHRAPCPQRSRPTDLMAAATGRIAASSPNLQAIPKAPYSLVLFPDSDDADAERAALALRACYVARAGRRLLAADFRHLECRLLAHLSADRALLRALRAPRDFFRVLAADWYCSRAPSDFMLKKPESEVVAEERERTKRLVYASLYGAGPRKLMEILGASYPRALQVAASFHSTCPPSAARPGPGGDGLTARCSAERVECAGSAADVCKMAMVQTARALRDGAAELVLQVHDELVWDVDARHLQAAAGSIQRAMEDCGRACGMAMALPVALRVGTDWAHMQPYTVSPATPEGQGLSSNLLS</sequence>
<dbReference type="Pfam" id="PF00476">
    <property type="entry name" value="DNA_pol_A"/>
    <property type="match status" value="2"/>
</dbReference>
<dbReference type="Gene3D" id="1.20.1060.10">
    <property type="entry name" value="Taq DNA Polymerase, Chain T, domain 4"/>
    <property type="match status" value="1"/>
</dbReference>
<accession>A0A835G9R9</accession>
<dbReference type="SUPFAM" id="SSF56672">
    <property type="entry name" value="DNA/RNA polymerases"/>
    <property type="match status" value="1"/>
</dbReference>
<organism evidence="3 4">
    <name type="scientific">Spodoptera exigua</name>
    <name type="common">Beet armyworm</name>
    <name type="synonym">Noctua fulgens</name>
    <dbReference type="NCBI Taxonomy" id="7107"/>
    <lineage>
        <taxon>Eukaryota</taxon>
        <taxon>Metazoa</taxon>
        <taxon>Ecdysozoa</taxon>
        <taxon>Arthropoda</taxon>
        <taxon>Hexapoda</taxon>
        <taxon>Insecta</taxon>
        <taxon>Pterygota</taxon>
        <taxon>Neoptera</taxon>
        <taxon>Endopterygota</taxon>
        <taxon>Lepidoptera</taxon>
        <taxon>Glossata</taxon>
        <taxon>Ditrysia</taxon>
        <taxon>Noctuoidea</taxon>
        <taxon>Noctuidae</taxon>
        <taxon>Amphipyrinae</taxon>
        <taxon>Spodoptera</taxon>
    </lineage>
</organism>
<dbReference type="PRINTS" id="PR00868">
    <property type="entry name" value="DNAPOLI"/>
</dbReference>
<keyword evidence="4" id="KW-1185">Reference proteome</keyword>
<protein>
    <recommendedName>
        <fullName evidence="2">DNA-directed DNA polymerase family A palm domain-containing protein</fullName>
    </recommendedName>
</protein>
<dbReference type="GO" id="GO:0003677">
    <property type="term" value="F:DNA binding"/>
    <property type="evidence" value="ECO:0007669"/>
    <property type="project" value="InterPro"/>
</dbReference>
<dbReference type="Gene3D" id="3.30.70.370">
    <property type="match status" value="2"/>
</dbReference>
<dbReference type="AlphaFoldDB" id="A0A835G9R9"/>
<comment type="caution">
    <text evidence="3">The sequence shown here is derived from an EMBL/GenBank/DDBJ whole genome shotgun (WGS) entry which is preliminary data.</text>
</comment>
<dbReference type="PANTHER" id="PTHR10133:SF27">
    <property type="entry name" value="DNA POLYMERASE NU"/>
    <property type="match status" value="1"/>
</dbReference>
<dbReference type="Gene3D" id="1.10.150.20">
    <property type="entry name" value="5' to 3' exonuclease, C-terminal subdomain"/>
    <property type="match status" value="1"/>
</dbReference>
<dbReference type="GO" id="GO:0006302">
    <property type="term" value="P:double-strand break repair"/>
    <property type="evidence" value="ECO:0007669"/>
    <property type="project" value="TreeGrafter"/>
</dbReference>
<dbReference type="EMBL" id="JACKWZ010000265">
    <property type="protein sequence ID" value="KAF9410386.1"/>
    <property type="molecule type" value="Genomic_DNA"/>
</dbReference>
<evidence type="ECO:0000313" key="3">
    <source>
        <dbReference type="EMBL" id="KAF9410386.1"/>
    </source>
</evidence>
<dbReference type="GO" id="GO:0006261">
    <property type="term" value="P:DNA-templated DNA replication"/>
    <property type="evidence" value="ECO:0007669"/>
    <property type="project" value="InterPro"/>
</dbReference>
<dbReference type="InterPro" id="IPR043502">
    <property type="entry name" value="DNA/RNA_pol_sf"/>
</dbReference>
<dbReference type="SMART" id="SM00482">
    <property type="entry name" value="POLAc"/>
    <property type="match status" value="1"/>
</dbReference>
<dbReference type="Proteomes" id="UP000648187">
    <property type="component" value="Unassembled WGS sequence"/>
</dbReference>
<evidence type="ECO:0000259" key="2">
    <source>
        <dbReference type="SMART" id="SM00482"/>
    </source>
</evidence>
<keyword evidence="1" id="KW-0235">DNA replication</keyword>